<sequence precursor="true">MNIKHLKISQKLAILFSGLFVMLLLHYFLVFKLDANILDDGTKLDIAQRNGMAIQQAIFYLRNVVDGNHQTDLNDLSNRVSLINSNLDILQNGGVYTARFNEEIEVKAIEKDINTQLLAFKRLWKDFDRRFTKIRTTSQLHHDSLLVYYIAETTSSSLQFPVEEDLFSLGSLGNLDGGLDDLGDLSLSFDNNNTNTALSTNYRKVEYQFDNILNGSIVPDVNFIIRNTEKLILLNKNLENSLSTRLHYDQVRLRYWMVALFLINAIVIGVGYWFVVKTSLHPLLKIRQLINRLAAGDISRTLLARSHDEVGSLIQDLSRFSQGLEHITDFATQVGKGNFDENFEVRSKKDKLGYALLEMRNDLKQNSEEDKKRNWTNEGTAKFSDILRQHAQDMEALSYQLISNLVHYLGANQGGIYSLEKEGNENDAKANLVLKAAYAYNKQKFINQSIPVEQGLLGQAVMEKGHLYFNQISSDYIRLTSGLGEATPSYLLIVPLISNDEVHGVIEIASFKPIEKYQLSFVIKLSESIAATLSNVRSNERTKLLLEESQMYAEQMRAQEEEMRQSMEELTTTQEELERIQGSLKERLTNYEAVVNSTKSMILALDGEYNIKVLNRSYAAMLRRLKGTEVPNGSNILEILTQEQLEYWKPHYERALGGESFTMVSNIKNSEFEDVYYELEFFPLIATSGIITGFAIVNREVTSLNPVRFTEYDNIIPIV</sequence>
<dbReference type="eggNOG" id="COG2770">
    <property type="taxonomic scope" value="Bacteria"/>
</dbReference>
<feature type="domain" description="HAMP" evidence="3">
    <location>
        <begin position="277"/>
        <end position="329"/>
    </location>
</feature>
<keyword evidence="2" id="KW-0812">Transmembrane</keyword>
<dbReference type="OrthoDB" id="1109395at2"/>
<dbReference type="Gene3D" id="6.10.340.10">
    <property type="match status" value="1"/>
</dbReference>
<dbReference type="InterPro" id="IPR003018">
    <property type="entry name" value="GAF"/>
</dbReference>
<dbReference type="KEGG" id="fli:Fleli_2221"/>
<organism evidence="4 5">
    <name type="scientific">Bernardetia litoralis (strain ATCC 23117 / DSM 6794 / NBRC 15988 / NCIMB 1366 / Fx l1 / Sio-4)</name>
    <name type="common">Flexibacter litoralis</name>
    <dbReference type="NCBI Taxonomy" id="880071"/>
    <lineage>
        <taxon>Bacteria</taxon>
        <taxon>Pseudomonadati</taxon>
        <taxon>Bacteroidota</taxon>
        <taxon>Cytophagia</taxon>
        <taxon>Cytophagales</taxon>
        <taxon>Bernardetiaceae</taxon>
        <taxon>Bernardetia</taxon>
    </lineage>
</organism>
<keyword evidence="1" id="KW-0175">Coiled coil</keyword>
<proteinExistence type="predicted"/>
<dbReference type="Gene3D" id="3.30.450.40">
    <property type="match status" value="1"/>
</dbReference>
<dbReference type="GO" id="GO:0007165">
    <property type="term" value="P:signal transduction"/>
    <property type="evidence" value="ECO:0007669"/>
    <property type="project" value="InterPro"/>
</dbReference>
<dbReference type="CDD" id="cd06225">
    <property type="entry name" value="HAMP"/>
    <property type="match status" value="1"/>
</dbReference>
<evidence type="ECO:0000256" key="2">
    <source>
        <dbReference type="SAM" id="Phobius"/>
    </source>
</evidence>
<dbReference type="STRING" id="880071.Fleli_2221"/>
<dbReference type="InterPro" id="IPR029016">
    <property type="entry name" value="GAF-like_dom_sf"/>
</dbReference>
<dbReference type="Gene3D" id="3.30.450.20">
    <property type="entry name" value="PAS domain"/>
    <property type="match status" value="1"/>
</dbReference>
<dbReference type="SUPFAM" id="SSF55781">
    <property type="entry name" value="GAF domain-like"/>
    <property type="match status" value="1"/>
</dbReference>
<evidence type="ECO:0000256" key="1">
    <source>
        <dbReference type="SAM" id="Coils"/>
    </source>
</evidence>
<dbReference type="SMART" id="SM00304">
    <property type="entry name" value="HAMP"/>
    <property type="match status" value="1"/>
</dbReference>
<protein>
    <submittedName>
        <fullName evidence="4">GAF domain-containing protein</fullName>
    </submittedName>
</protein>
<dbReference type="SUPFAM" id="SSF158472">
    <property type="entry name" value="HAMP domain-like"/>
    <property type="match status" value="1"/>
</dbReference>
<keyword evidence="2" id="KW-0472">Membrane</keyword>
<dbReference type="SMART" id="SM00065">
    <property type="entry name" value="GAF"/>
    <property type="match status" value="1"/>
</dbReference>
<evidence type="ECO:0000259" key="3">
    <source>
        <dbReference type="PROSITE" id="PS50885"/>
    </source>
</evidence>
<feature type="transmembrane region" description="Helical" evidence="2">
    <location>
        <begin position="12"/>
        <end position="30"/>
    </location>
</feature>
<feature type="transmembrane region" description="Helical" evidence="2">
    <location>
        <begin position="255"/>
        <end position="275"/>
    </location>
</feature>
<accession>I4AKW4</accession>
<gene>
    <name evidence="4" type="ordered locus">Fleli_2221</name>
</gene>
<dbReference type="SUPFAM" id="SSF55785">
    <property type="entry name" value="PYP-like sensor domain (PAS domain)"/>
    <property type="match status" value="1"/>
</dbReference>
<evidence type="ECO:0000313" key="4">
    <source>
        <dbReference type="EMBL" id="AFM04599.1"/>
    </source>
</evidence>
<dbReference type="RefSeq" id="WP_014798046.1">
    <property type="nucleotide sequence ID" value="NC_018018.1"/>
</dbReference>
<dbReference type="GO" id="GO:0016020">
    <property type="term" value="C:membrane"/>
    <property type="evidence" value="ECO:0007669"/>
    <property type="project" value="InterPro"/>
</dbReference>
<dbReference type="HOGENOM" id="CLU_384390_0_0_10"/>
<dbReference type="eggNOG" id="COG2203">
    <property type="taxonomic scope" value="Bacteria"/>
</dbReference>
<dbReference type="Proteomes" id="UP000006054">
    <property type="component" value="Chromosome"/>
</dbReference>
<reference evidence="5" key="1">
    <citation type="submission" date="2012-06" db="EMBL/GenBank/DDBJ databases">
        <title>The complete genome of Flexibacter litoralis DSM 6794.</title>
        <authorList>
            <person name="Lucas S."/>
            <person name="Copeland A."/>
            <person name="Lapidus A."/>
            <person name="Glavina del Rio T."/>
            <person name="Dalin E."/>
            <person name="Tice H."/>
            <person name="Bruce D."/>
            <person name="Goodwin L."/>
            <person name="Pitluck S."/>
            <person name="Peters L."/>
            <person name="Ovchinnikova G."/>
            <person name="Lu M."/>
            <person name="Kyrpides N."/>
            <person name="Mavromatis K."/>
            <person name="Ivanova N."/>
            <person name="Brettin T."/>
            <person name="Detter J.C."/>
            <person name="Han C."/>
            <person name="Larimer F."/>
            <person name="Land M."/>
            <person name="Hauser L."/>
            <person name="Markowitz V."/>
            <person name="Cheng J.-F."/>
            <person name="Hugenholtz P."/>
            <person name="Woyke T."/>
            <person name="Wu D."/>
            <person name="Spring S."/>
            <person name="Lang E."/>
            <person name="Kopitz M."/>
            <person name="Brambilla E."/>
            <person name="Klenk H.-P."/>
            <person name="Eisen J.A."/>
        </authorList>
    </citation>
    <scope>NUCLEOTIDE SEQUENCE [LARGE SCALE GENOMIC DNA]</scope>
    <source>
        <strain evidence="5">ATCC 23117 / DSM 6794 / NBRC 15988 / NCIMB 1366 / Sio-4</strain>
    </source>
</reference>
<dbReference type="EMBL" id="CP003345">
    <property type="protein sequence ID" value="AFM04599.1"/>
    <property type="molecule type" value="Genomic_DNA"/>
</dbReference>
<dbReference type="Pfam" id="PF13185">
    <property type="entry name" value="GAF_2"/>
    <property type="match status" value="1"/>
</dbReference>
<name>I4AKW4_BERLS</name>
<dbReference type="InterPro" id="IPR035965">
    <property type="entry name" value="PAS-like_dom_sf"/>
</dbReference>
<dbReference type="AlphaFoldDB" id="I4AKW4"/>
<dbReference type="InterPro" id="IPR003660">
    <property type="entry name" value="HAMP_dom"/>
</dbReference>
<dbReference type="Pfam" id="PF00672">
    <property type="entry name" value="HAMP"/>
    <property type="match status" value="1"/>
</dbReference>
<feature type="coiled-coil region" evidence="1">
    <location>
        <begin position="549"/>
        <end position="587"/>
    </location>
</feature>
<evidence type="ECO:0000313" key="5">
    <source>
        <dbReference type="Proteomes" id="UP000006054"/>
    </source>
</evidence>
<keyword evidence="5" id="KW-1185">Reference proteome</keyword>
<dbReference type="PROSITE" id="PS50885">
    <property type="entry name" value="HAMP"/>
    <property type="match status" value="1"/>
</dbReference>
<keyword evidence="2" id="KW-1133">Transmembrane helix</keyword>